<dbReference type="PROSITE" id="PS01179">
    <property type="entry name" value="PID"/>
    <property type="match status" value="1"/>
</dbReference>
<dbReference type="InterPro" id="IPR006020">
    <property type="entry name" value="PTB/PI_dom"/>
</dbReference>
<dbReference type="EMBL" id="GGFK01003730">
    <property type="protein sequence ID" value="MBW37051.1"/>
    <property type="molecule type" value="Transcribed_RNA"/>
</dbReference>
<dbReference type="SUPFAM" id="SSF47923">
    <property type="entry name" value="Ypt/Rab-GAP domain of gyp1p"/>
    <property type="match status" value="2"/>
</dbReference>
<dbReference type="SMART" id="SM00462">
    <property type="entry name" value="PTB"/>
    <property type="match status" value="1"/>
</dbReference>
<feature type="coiled-coil region" evidence="2">
    <location>
        <begin position="1232"/>
        <end position="1264"/>
    </location>
</feature>
<feature type="domain" description="PID" evidence="4">
    <location>
        <begin position="387"/>
        <end position="462"/>
    </location>
</feature>
<dbReference type="Gene3D" id="2.30.29.30">
    <property type="entry name" value="Pleckstrin-homology domain (PH domain)/Phosphotyrosine-binding domain (PTB)"/>
    <property type="match status" value="1"/>
</dbReference>
<feature type="compositionally biased region" description="Low complexity" evidence="3">
    <location>
        <begin position="243"/>
        <end position="262"/>
    </location>
</feature>
<dbReference type="InterPro" id="IPR050302">
    <property type="entry name" value="Rab_GAP_TBC_domain"/>
</dbReference>
<dbReference type="PROSITE" id="PS50086">
    <property type="entry name" value="TBC_RABGAP"/>
    <property type="match status" value="1"/>
</dbReference>
<dbReference type="Gene3D" id="1.10.8.270">
    <property type="entry name" value="putative rabgap domain of human tbc1 domain family member 14 like domains"/>
    <property type="match status" value="1"/>
</dbReference>
<dbReference type="Pfam" id="PF12473">
    <property type="entry name" value="DUF3694"/>
    <property type="match status" value="1"/>
</dbReference>
<dbReference type="Gene3D" id="1.10.10.750">
    <property type="entry name" value="Ypt/Rab-GAP domain of gyp1p, domain 1"/>
    <property type="match status" value="1"/>
</dbReference>
<feature type="region of interest" description="Disordered" evidence="3">
    <location>
        <begin position="287"/>
        <end position="312"/>
    </location>
</feature>
<dbReference type="FunFam" id="2.30.29.30:FF:000366">
    <property type="entry name" value="Uncharacterized protein, isoform B"/>
    <property type="match status" value="1"/>
</dbReference>
<dbReference type="FunFam" id="1.10.8.270:FF:000001">
    <property type="entry name" value="TBC1 domain family member 1"/>
    <property type="match status" value="1"/>
</dbReference>
<feature type="compositionally biased region" description="Basic and acidic residues" evidence="3">
    <location>
        <begin position="291"/>
        <end position="304"/>
    </location>
</feature>
<evidence type="ECO:0000313" key="6">
    <source>
        <dbReference type="EMBL" id="MBW37051.1"/>
    </source>
</evidence>
<keyword evidence="2" id="KW-0175">Coiled coil</keyword>
<feature type="compositionally biased region" description="Low complexity" evidence="3">
    <location>
        <begin position="36"/>
        <end position="58"/>
    </location>
</feature>
<dbReference type="Pfam" id="PF00566">
    <property type="entry name" value="RabGAP-TBC"/>
    <property type="match status" value="1"/>
</dbReference>
<dbReference type="InterPro" id="IPR035969">
    <property type="entry name" value="Rab-GAP_TBC_sf"/>
</dbReference>
<feature type="region of interest" description="Disordered" evidence="3">
    <location>
        <begin position="1"/>
        <end position="91"/>
    </location>
</feature>
<dbReference type="CDD" id="cd01211">
    <property type="entry name" value="PTB_Rab6GAP"/>
    <property type="match status" value="1"/>
</dbReference>
<dbReference type="GO" id="GO:0031267">
    <property type="term" value="F:small GTPase binding"/>
    <property type="evidence" value="ECO:0007669"/>
    <property type="project" value="TreeGrafter"/>
</dbReference>
<dbReference type="SUPFAM" id="SSF50729">
    <property type="entry name" value="PH domain-like"/>
    <property type="match status" value="1"/>
</dbReference>
<sequence length="1393" mass="152233">MEQQQSGQLSESKTSTITAPSSGQDTENPRGTPDRPVTNSSSSISSPPSAPTTTTPPTVGDASSPALGSKSDDNLSIKSSDSVTTSGEYEIVPEAPLETLLDAAAAEGAPEQEAAGNIADLAECIAEGKVGEGSASAVRSSSAKVLKTAISPILNIEGDGNMMDLEKNMNEVIHELDEERTLSGATDPSSSNKATPVRSPAQPHTTKQSSSSPSKQSKAATTTASTKPQVPTSLQLSLQSLRANATDTPTPNATSTTTTTTAGMLSPELAPGARGVGQSVFYDCIDSSPMTEKKDDMKPEGERSDETDEELSDIDQDCTIFSGVTYLGASRINAPKSEREILQKVSEMNTGGSGSSSRMPPSVNGGNESPLGLKVSVSIPNCSEGLVVLYDCESHSVVATYEVQRILFFARGPVGSVDQACFAFTWSHGESQDTAVHQCHVFRCNIPEAVTQVSTCFAKAFQRALPPSVPVSMSTSLADSGLNVMLASVTSDTAGNPIQSAMYEFAVSLEIKEKERSGYVTVPRDVKSSFRLRCKTDKEVCITVRQVPSEQFPPLLVERCFGVLLSPGKIVRQADMQLLDMVSMGYVKPLEGGGNAAASAAPMAATTGATTGGNNGGNSSTVVAANFSQFPYQIKAEWKANAFEPLNMETPKKALTVAVDLVIKGIQEPVRFVIETSVAILSGSELRIVQNLFNNKRPLLLHFYLTLRENGEGTWEVDSIDHSDEIVDPPGVGSGGAASSLSLNFNFRNWSFKNSASVQSMQEELQDDSSPTDYSSDGDEPLLSGTGEVSKNCSIAQLDEWQGIILEWYQDVPEKRPKALAALVRSGIPEALRGSVWQRLACVENRTEMFDSYRVLITKETSCETVIQRDINRTFPAHKFFKENGGTGQENLYKVSKAYAVYDTEVGYCQGLSYIAASLLLHMPEEEAFCVLVALMYNYGLRDMYKMGFESLYLRLYQLNRLMKDQLPDLYEHFAQMGVESHMFASQWFLSLFTARFPLYFVFYILDVFLLDGIPVLFQVALTLLSTCRKDLLELDFEGILKYFRVTLPKKCRSETQAKRLMKQSFECKVKKLRKYELEYMAKKEEKERKEQELKQYELRYGEERAKLQHEISSLNEKVEEMVREGCKSAGIIQDYKHIIQRQETENGKLHTMLDELTKTVSTCSKCLSSIPRSSPLHASYGRNLQQANSVNNNVHNQTNNPSEDQLDGGGSDQNNSNASTAIGDLGPLDPLVIATQRIRELELELAQTKLAQVEAECKNQDLLHQLNTAATELQATRSSWQPWLSKTLNSIQEKVATKRDIQQPGPTFQSYAASDAMMKNYPASQTNSNLPPPQQSRSNTKAPLTQRHSLACPATGPTSASSTVEDDEVTRRAKYDSSVNVLYKDARCNSLK</sequence>
<feature type="region of interest" description="Disordered" evidence="3">
    <location>
        <begin position="1322"/>
        <end position="1371"/>
    </location>
</feature>
<dbReference type="GO" id="GO:0005096">
    <property type="term" value="F:GTPase activator activity"/>
    <property type="evidence" value="ECO:0007669"/>
    <property type="project" value="UniProtKB-KW"/>
</dbReference>
<dbReference type="FunFam" id="1.10.472.80:FF:000047">
    <property type="entry name" value="Uncharacterized protein, isoform B"/>
    <property type="match status" value="1"/>
</dbReference>
<accession>A0A2M4A8H4</accession>
<dbReference type="InterPro" id="IPR022164">
    <property type="entry name" value="Kinesin-like"/>
</dbReference>
<dbReference type="InterPro" id="IPR011993">
    <property type="entry name" value="PH-like_dom_sf"/>
</dbReference>
<dbReference type="PANTHER" id="PTHR47219:SF9">
    <property type="entry name" value="GTPASE ACTIVATING PROTEIN AND CENTROSOME-ASSOCIATED, ISOFORM B"/>
    <property type="match status" value="1"/>
</dbReference>
<feature type="region of interest" description="Disordered" evidence="3">
    <location>
        <begin position="1192"/>
        <end position="1227"/>
    </location>
</feature>
<feature type="compositionally biased region" description="Polar residues" evidence="3">
    <location>
        <begin position="76"/>
        <end position="87"/>
    </location>
</feature>
<feature type="compositionally biased region" description="Polar residues" evidence="3">
    <location>
        <begin position="761"/>
        <end position="775"/>
    </location>
</feature>
<feature type="region of interest" description="Disordered" evidence="3">
    <location>
        <begin position="181"/>
        <end position="274"/>
    </location>
</feature>
<feature type="compositionally biased region" description="Polar residues" evidence="3">
    <location>
        <begin position="230"/>
        <end position="242"/>
    </location>
</feature>
<feature type="coiled-coil region" evidence="2">
    <location>
        <begin position="1073"/>
        <end position="1125"/>
    </location>
</feature>
<reference evidence="6" key="1">
    <citation type="submission" date="2018-01" db="EMBL/GenBank/DDBJ databases">
        <title>An insight into the sialome of Amazonian anophelines.</title>
        <authorList>
            <person name="Ribeiro J.M."/>
            <person name="Scarpassa V."/>
            <person name="Calvo E."/>
        </authorList>
    </citation>
    <scope>NUCLEOTIDE SEQUENCE</scope>
    <source>
        <tissue evidence="6">Salivary glands</tissue>
    </source>
</reference>
<evidence type="ECO:0000259" key="4">
    <source>
        <dbReference type="PROSITE" id="PS01179"/>
    </source>
</evidence>
<feature type="region of interest" description="Disordered" evidence="3">
    <location>
        <begin position="761"/>
        <end position="783"/>
    </location>
</feature>
<name>A0A2M4A8H4_9DIPT</name>
<evidence type="ECO:0000256" key="3">
    <source>
        <dbReference type="SAM" id="MobiDB-lite"/>
    </source>
</evidence>
<evidence type="ECO:0000256" key="1">
    <source>
        <dbReference type="ARBA" id="ARBA00022468"/>
    </source>
</evidence>
<dbReference type="Gene3D" id="1.10.472.80">
    <property type="entry name" value="Ypt/Rab-GAP domain of gyp1p, domain 3"/>
    <property type="match status" value="1"/>
</dbReference>
<dbReference type="InterPro" id="IPR000195">
    <property type="entry name" value="Rab-GAP-TBC_dom"/>
</dbReference>
<dbReference type="SMART" id="SM00164">
    <property type="entry name" value="TBC"/>
    <property type="match status" value="1"/>
</dbReference>
<organism evidence="6">
    <name type="scientific">Anopheles triannulatus</name>
    <dbReference type="NCBI Taxonomy" id="58253"/>
    <lineage>
        <taxon>Eukaryota</taxon>
        <taxon>Metazoa</taxon>
        <taxon>Ecdysozoa</taxon>
        <taxon>Arthropoda</taxon>
        <taxon>Hexapoda</taxon>
        <taxon>Insecta</taxon>
        <taxon>Pterygota</taxon>
        <taxon>Neoptera</taxon>
        <taxon>Endopterygota</taxon>
        <taxon>Diptera</taxon>
        <taxon>Nematocera</taxon>
        <taxon>Culicoidea</taxon>
        <taxon>Culicidae</taxon>
        <taxon>Anophelinae</taxon>
        <taxon>Anopheles</taxon>
    </lineage>
</organism>
<protein>
    <submittedName>
        <fullName evidence="6">Putative rab gtpase-activating protein 1</fullName>
    </submittedName>
</protein>
<proteinExistence type="predicted"/>
<feature type="compositionally biased region" description="Polar residues" evidence="3">
    <location>
        <begin position="1323"/>
        <end position="1349"/>
    </location>
</feature>
<keyword evidence="1" id="KW-0343">GTPase activation</keyword>
<feature type="compositionally biased region" description="Polar residues" evidence="3">
    <location>
        <begin position="183"/>
        <end position="194"/>
    </location>
</feature>
<feature type="compositionally biased region" description="Low complexity" evidence="3">
    <location>
        <begin position="205"/>
        <end position="229"/>
    </location>
</feature>
<feature type="domain" description="Rab-GAP TBC" evidence="5">
    <location>
        <begin position="827"/>
        <end position="1013"/>
    </location>
</feature>
<evidence type="ECO:0000259" key="5">
    <source>
        <dbReference type="PROSITE" id="PS50086"/>
    </source>
</evidence>
<dbReference type="PANTHER" id="PTHR47219">
    <property type="entry name" value="RAB GTPASE-ACTIVATING PROTEIN 1-LIKE"/>
    <property type="match status" value="1"/>
</dbReference>
<evidence type="ECO:0000256" key="2">
    <source>
        <dbReference type="SAM" id="Coils"/>
    </source>
</evidence>
<feature type="compositionally biased region" description="Low complexity" evidence="3">
    <location>
        <begin position="1192"/>
        <end position="1201"/>
    </location>
</feature>
<feature type="compositionally biased region" description="Polar residues" evidence="3">
    <location>
        <begin position="1"/>
        <end position="26"/>
    </location>
</feature>